<feature type="compositionally biased region" description="Basic and acidic residues" evidence="1">
    <location>
        <begin position="1"/>
        <end position="27"/>
    </location>
</feature>
<evidence type="ECO:0000256" key="1">
    <source>
        <dbReference type="SAM" id="MobiDB-lite"/>
    </source>
</evidence>
<organism evidence="2">
    <name type="scientific">Rhizophora mucronata</name>
    <name type="common">Asiatic mangrove</name>
    <dbReference type="NCBI Taxonomy" id="61149"/>
    <lineage>
        <taxon>Eukaryota</taxon>
        <taxon>Viridiplantae</taxon>
        <taxon>Streptophyta</taxon>
        <taxon>Embryophyta</taxon>
        <taxon>Tracheophyta</taxon>
        <taxon>Spermatophyta</taxon>
        <taxon>Magnoliopsida</taxon>
        <taxon>eudicotyledons</taxon>
        <taxon>Gunneridae</taxon>
        <taxon>Pentapetalae</taxon>
        <taxon>rosids</taxon>
        <taxon>fabids</taxon>
        <taxon>Malpighiales</taxon>
        <taxon>Rhizophoraceae</taxon>
        <taxon>Rhizophora</taxon>
    </lineage>
</organism>
<feature type="region of interest" description="Disordered" evidence="1">
    <location>
        <begin position="1"/>
        <end position="67"/>
    </location>
</feature>
<protein>
    <submittedName>
        <fullName evidence="2">Uncharacterized protein</fullName>
    </submittedName>
</protein>
<feature type="compositionally biased region" description="Basic residues" evidence="1">
    <location>
        <begin position="28"/>
        <end position="42"/>
    </location>
</feature>
<proteinExistence type="predicted"/>
<name>A0A2P2IJ30_RHIMU</name>
<reference evidence="2" key="1">
    <citation type="submission" date="2018-02" db="EMBL/GenBank/DDBJ databases">
        <title>Rhizophora mucronata_Transcriptome.</title>
        <authorList>
            <person name="Meera S.P."/>
            <person name="Sreeshan A."/>
            <person name="Augustine A."/>
        </authorList>
    </citation>
    <scope>NUCLEOTIDE SEQUENCE</scope>
    <source>
        <tissue evidence="2">Leaf</tissue>
    </source>
</reference>
<dbReference type="EMBL" id="GGEC01000756">
    <property type="protein sequence ID" value="MBW81239.1"/>
    <property type="molecule type" value="Transcribed_RNA"/>
</dbReference>
<accession>A0A2P2IJ30</accession>
<evidence type="ECO:0000313" key="2">
    <source>
        <dbReference type="EMBL" id="MBW81239.1"/>
    </source>
</evidence>
<dbReference type="AlphaFoldDB" id="A0A2P2IJ30"/>
<feature type="compositionally biased region" description="Low complexity" evidence="1">
    <location>
        <begin position="43"/>
        <end position="59"/>
    </location>
</feature>
<sequence>MRDKREGVYGQREPCEMRTRSAKENWRRGRGRRRRWRSKQPAKAKMTASTTATKGITTAQSLSPIDK</sequence>